<protein>
    <submittedName>
        <fullName evidence="2">Signal transduction histidine kinase, nitrogen specific</fullName>
    </submittedName>
</protein>
<evidence type="ECO:0000259" key="1">
    <source>
        <dbReference type="Pfam" id="PF01243"/>
    </source>
</evidence>
<evidence type="ECO:0000313" key="2">
    <source>
        <dbReference type="EMBL" id="EAR20390.1"/>
    </source>
</evidence>
<dbReference type="OrthoDB" id="115989at2"/>
<dbReference type="SUPFAM" id="SSF50475">
    <property type="entry name" value="FMN-binding split barrel"/>
    <property type="match status" value="1"/>
</dbReference>
<dbReference type="PANTHER" id="PTHR39336:SF1">
    <property type="entry name" value="PYRIDOXAMINE PHOSPHATE OXIDASE FAMILY PROTEIN (AFU_ORTHOLOGUE AFUA_6G11440)"/>
    <property type="match status" value="1"/>
</dbReference>
<accession>A4BV48</accession>
<keyword evidence="2" id="KW-0418">Kinase</keyword>
<dbReference type="InterPro" id="IPR011576">
    <property type="entry name" value="Pyridox_Oxase_N"/>
</dbReference>
<dbReference type="Pfam" id="PF01243">
    <property type="entry name" value="PNPOx_N"/>
    <property type="match status" value="1"/>
</dbReference>
<keyword evidence="2" id="KW-0808">Transferase</keyword>
<organism evidence="2 3">
    <name type="scientific">Nitrococcus mobilis Nb-231</name>
    <dbReference type="NCBI Taxonomy" id="314278"/>
    <lineage>
        <taxon>Bacteria</taxon>
        <taxon>Pseudomonadati</taxon>
        <taxon>Pseudomonadota</taxon>
        <taxon>Gammaproteobacteria</taxon>
        <taxon>Chromatiales</taxon>
        <taxon>Ectothiorhodospiraceae</taxon>
        <taxon>Nitrococcus</taxon>
    </lineage>
</organism>
<dbReference type="Proteomes" id="UP000003374">
    <property type="component" value="Unassembled WGS sequence"/>
</dbReference>
<name>A4BV48_9GAMM</name>
<feature type="domain" description="Pyridoxamine 5'-phosphate oxidase N-terminal" evidence="1">
    <location>
        <begin position="8"/>
        <end position="106"/>
    </location>
</feature>
<reference evidence="2 3" key="1">
    <citation type="submission" date="2006-02" db="EMBL/GenBank/DDBJ databases">
        <authorList>
            <person name="Waterbury J."/>
            <person name="Ferriera S."/>
            <person name="Johnson J."/>
            <person name="Kravitz S."/>
            <person name="Halpern A."/>
            <person name="Remington K."/>
            <person name="Beeson K."/>
            <person name="Tran B."/>
            <person name="Rogers Y.-H."/>
            <person name="Friedman R."/>
            <person name="Venter J.C."/>
        </authorList>
    </citation>
    <scope>NUCLEOTIDE SEQUENCE [LARGE SCALE GENOMIC DNA]</scope>
    <source>
        <strain evidence="2 3">Nb-231</strain>
    </source>
</reference>
<dbReference type="HOGENOM" id="CLU_054794_1_1_6"/>
<dbReference type="RefSeq" id="WP_004998665.1">
    <property type="nucleotide sequence ID" value="NZ_CH672427.1"/>
</dbReference>
<dbReference type="GO" id="GO:0016301">
    <property type="term" value="F:kinase activity"/>
    <property type="evidence" value="ECO:0007669"/>
    <property type="project" value="UniProtKB-KW"/>
</dbReference>
<keyword evidence="3" id="KW-1185">Reference proteome</keyword>
<evidence type="ECO:0000313" key="3">
    <source>
        <dbReference type="Proteomes" id="UP000003374"/>
    </source>
</evidence>
<dbReference type="Gene3D" id="2.30.110.10">
    <property type="entry name" value="Electron Transport, Fmn-binding Protein, Chain A"/>
    <property type="match status" value="1"/>
</dbReference>
<dbReference type="AlphaFoldDB" id="A4BV48"/>
<sequence>MAVRYQEITDRLEKFINEQKVFFVGTATADSRINISPKGLDTLRIVNKNRVVWLNVTGSGNETATHVQENPRMTLMFCAFEGKPMILRLYGKAKVIHQNDREWQDLFALFKPIPGYRQILDLSVDMALTSCGIGVPSYHYVGERDMLEDWAIRKDGEDGTGIRKYWEDKNQFSIDDIPSHIMEKNT</sequence>
<dbReference type="InterPro" id="IPR012349">
    <property type="entry name" value="Split_barrel_FMN-bd"/>
</dbReference>
<proteinExistence type="predicted"/>
<dbReference type="eggNOG" id="COG3576">
    <property type="taxonomic scope" value="Bacteria"/>
</dbReference>
<dbReference type="STRING" id="314278.NB231_00385"/>
<dbReference type="EMBL" id="AAOF01000023">
    <property type="protein sequence ID" value="EAR20390.1"/>
    <property type="molecule type" value="Genomic_DNA"/>
</dbReference>
<dbReference type="PANTHER" id="PTHR39336">
    <property type="entry name" value="PYRIDOXAMINE PHOSPHATE OXIDASE FAMILY PROTEIN (AFU_ORTHOLOGUE AFUA_6G11440)"/>
    <property type="match status" value="1"/>
</dbReference>
<gene>
    <name evidence="2" type="ORF">NB231_00385</name>
</gene>
<comment type="caution">
    <text evidence="2">The sequence shown here is derived from an EMBL/GenBank/DDBJ whole genome shotgun (WGS) entry which is preliminary data.</text>
</comment>